<dbReference type="GO" id="GO:0042761">
    <property type="term" value="P:very long-chain fatty acid biosynthetic process"/>
    <property type="evidence" value="ECO:0007669"/>
    <property type="project" value="TreeGrafter"/>
</dbReference>
<evidence type="ECO:0000259" key="10">
    <source>
        <dbReference type="Pfam" id="PF02544"/>
    </source>
</evidence>
<dbReference type="EMBL" id="SDOX01000088">
    <property type="protein sequence ID" value="TFJ82904.1"/>
    <property type="molecule type" value="Genomic_DNA"/>
</dbReference>
<dbReference type="GO" id="GO:0016627">
    <property type="term" value="F:oxidoreductase activity, acting on the CH-CH group of donors"/>
    <property type="evidence" value="ECO:0007669"/>
    <property type="project" value="InterPro"/>
</dbReference>
<dbReference type="InterPro" id="IPR001104">
    <property type="entry name" value="3-oxo-5_a-steroid_4-DH_C"/>
</dbReference>
<dbReference type="Pfam" id="PF02544">
    <property type="entry name" value="Steroid_dh"/>
    <property type="match status" value="1"/>
</dbReference>
<evidence type="ECO:0000256" key="5">
    <source>
        <dbReference type="ARBA" id="ARBA00022989"/>
    </source>
</evidence>
<feature type="transmembrane region" description="Helical" evidence="9">
    <location>
        <begin position="279"/>
        <end position="298"/>
    </location>
</feature>
<name>A0A4D9CWE6_9STRA</name>
<gene>
    <name evidence="11" type="ORF">NSK_005783</name>
</gene>
<evidence type="ECO:0000256" key="6">
    <source>
        <dbReference type="ARBA" id="ARBA00023002"/>
    </source>
</evidence>
<dbReference type="PANTHER" id="PTHR10556:SF28">
    <property type="entry name" value="VERY-LONG-CHAIN ENOYL-COA REDUCTASE"/>
    <property type="match status" value="1"/>
</dbReference>
<dbReference type="CDD" id="cd01801">
    <property type="entry name" value="Ubl_TECR_like"/>
    <property type="match status" value="1"/>
</dbReference>
<feature type="transmembrane region" description="Helical" evidence="9">
    <location>
        <begin position="173"/>
        <end position="191"/>
    </location>
</feature>
<keyword evidence="6" id="KW-0560">Oxidoreductase</keyword>
<comment type="subcellular location">
    <subcellularLocation>
        <location evidence="1">Membrane</location>
        <topology evidence="1">Multi-pass membrane protein</topology>
    </subcellularLocation>
</comment>
<keyword evidence="3" id="KW-0444">Lipid biosynthesis</keyword>
<feature type="domain" description="3-oxo-5-alpha-steroid 4-dehydrogenase C-terminal" evidence="10">
    <location>
        <begin position="207"/>
        <end position="326"/>
    </location>
</feature>
<dbReference type="InterPro" id="IPR039357">
    <property type="entry name" value="SRD5A/TECR"/>
</dbReference>
<evidence type="ECO:0000256" key="1">
    <source>
        <dbReference type="ARBA" id="ARBA00004141"/>
    </source>
</evidence>
<keyword evidence="12" id="KW-1185">Reference proteome</keyword>
<dbReference type="GO" id="GO:0016020">
    <property type="term" value="C:membrane"/>
    <property type="evidence" value="ECO:0007669"/>
    <property type="project" value="UniProtKB-SubCell"/>
</dbReference>
<dbReference type="PROSITE" id="PS50244">
    <property type="entry name" value="S5A_REDUCTASE"/>
    <property type="match status" value="1"/>
</dbReference>
<organism evidence="11 12">
    <name type="scientific">Nannochloropsis salina CCMP1776</name>
    <dbReference type="NCBI Taxonomy" id="1027361"/>
    <lineage>
        <taxon>Eukaryota</taxon>
        <taxon>Sar</taxon>
        <taxon>Stramenopiles</taxon>
        <taxon>Ochrophyta</taxon>
        <taxon>Eustigmatophyceae</taxon>
        <taxon>Eustigmatales</taxon>
        <taxon>Monodopsidaceae</taxon>
        <taxon>Microchloropsis</taxon>
        <taxon>Microchloropsis salina</taxon>
    </lineage>
</organism>
<evidence type="ECO:0000256" key="7">
    <source>
        <dbReference type="ARBA" id="ARBA00023098"/>
    </source>
</evidence>
<evidence type="ECO:0000256" key="4">
    <source>
        <dbReference type="ARBA" id="ARBA00022692"/>
    </source>
</evidence>
<dbReference type="OrthoDB" id="540503at2759"/>
<evidence type="ECO:0000256" key="9">
    <source>
        <dbReference type="SAM" id="Phobius"/>
    </source>
</evidence>
<dbReference type="AlphaFoldDB" id="A0A4D9CWE6"/>
<evidence type="ECO:0000256" key="3">
    <source>
        <dbReference type="ARBA" id="ARBA00022516"/>
    </source>
</evidence>
<protein>
    <recommendedName>
        <fullName evidence="10">3-oxo-5-alpha-steroid 4-dehydrogenase C-terminal domain-containing protein</fullName>
    </recommendedName>
</protein>
<dbReference type="PANTHER" id="PTHR10556">
    <property type="entry name" value="3-OXO-5-ALPHA-STEROID 4-DEHYDROGENASE"/>
    <property type="match status" value="1"/>
</dbReference>
<keyword evidence="8 9" id="KW-0472">Membrane</keyword>
<keyword evidence="7" id="KW-0443">Lipid metabolism</keyword>
<keyword evidence="5 9" id="KW-1133">Transmembrane helix</keyword>
<feature type="transmembrane region" description="Helical" evidence="9">
    <location>
        <begin position="211"/>
        <end position="233"/>
    </location>
</feature>
<keyword evidence="4 9" id="KW-0812">Transmembrane</keyword>
<comment type="similarity">
    <text evidence="2">Belongs to the steroid 5-alpha reductase family.</text>
</comment>
<evidence type="ECO:0000256" key="8">
    <source>
        <dbReference type="ARBA" id="ARBA00023136"/>
    </source>
</evidence>
<dbReference type="Proteomes" id="UP000355283">
    <property type="component" value="Unassembled WGS sequence"/>
</dbReference>
<evidence type="ECO:0000313" key="11">
    <source>
        <dbReference type="EMBL" id="TFJ82904.1"/>
    </source>
</evidence>
<evidence type="ECO:0000256" key="2">
    <source>
        <dbReference type="ARBA" id="ARBA00007742"/>
    </source>
</evidence>
<dbReference type="Gene3D" id="1.20.120.1630">
    <property type="match status" value="1"/>
</dbReference>
<evidence type="ECO:0000313" key="12">
    <source>
        <dbReference type="Proteomes" id="UP000355283"/>
    </source>
</evidence>
<comment type="caution">
    <text evidence="11">The sequence shown here is derived from an EMBL/GenBank/DDBJ whole genome shotgun (WGS) entry which is preliminary data.</text>
</comment>
<proteinExistence type="inferred from homology"/>
<sequence length="326" mass="36615">MPLRVTVALGKGKHVDLDLANKNATLQDLKKAFSKKIRRLSPHRQSFRIQVDSPSSSFTTVKLSQSSEPLVSSGYKEGMILLFKDLGPQIDYKTVFILEYLGPILIMLLYASRPSFIYGRPPSVSPSPTPSFPPYPMETRVILACWVGHFVKRELETLFVHVFSKPTMALRQLFVNCAYYYAFALGIGYFICSPTYQPPSLALPPSLPPSLPFCGLLLFFVAEVSNLYCHLLLSSLRPSTTTGAPPSRPIPHGFLFRYLACPNYLCEVLAWLGFSLLTFLPLSFLFTLVGASQMLQWAQLKHKAYLKEHGDAYKKLKRRAMIPGIL</sequence>
<accession>A0A4D9CWE6</accession>
<reference evidence="11 12" key="1">
    <citation type="submission" date="2019-01" db="EMBL/GenBank/DDBJ databases">
        <title>Nuclear Genome Assembly of the Microalgal Biofuel strain Nannochloropsis salina CCMP1776.</title>
        <authorList>
            <person name="Hovde B."/>
        </authorList>
    </citation>
    <scope>NUCLEOTIDE SEQUENCE [LARGE SCALE GENOMIC DNA]</scope>
    <source>
        <strain evidence="11 12">CCMP1776</strain>
    </source>
</reference>